<evidence type="ECO:0000256" key="10">
    <source>
        <dbReference type="ARBA" id="ARBA00022827"/>
    </source>
</evidence>
<evidence type="ECO:0000313" key="18">
    <source>
        <dbReference type="Proteomes" id="UP000014155"/>
    </source>
</evidence>
<evidence type="ECO:0000256" key="15">
    <source>
        <dbReference type="PIRNR" id="PIRNR004491"/>
    </source>
</evidence>
<evidence type="ECO:0000256" key="3">
    <source>
        <dbReference type="ARBA" id="ARBA00005201"/>
    </source>
</evidence>
<evidence type="ECO:0000256" key="4">
    <source>
        <dbReference type="ARBA" id="ARBA00022630"/>
    </source>
</evidence>
<dbReference type="EMBL" id="AORV01000024">
    <property type="protein sequence ID" value="EMS72986.1"/>
    <property type="molecule type" value="Genomic_DNA"/>
</dbReference>
<evidence type="ECO:0000256" key="2">
    <source>
        <dbReference type="ARBA" id="ARBA00004726"/>
    </source>
</evidence>
<dbReference type="UniPathway" id="UPA00277">
    <property type="reaction ID" value="UER00407"/>
</dbReference>
<dbReference type="CDD" id="cd02064">
    <property type="entry name" value="FAD_synthetase_N"/>
    <property type="match status" value="1"/>
</dbReference>
<evidence type="ECO:0000259" key="16">
    <source>
        <dbReference type="SMART" id="SM00904"/>
    </source>
</evidence>
<evidence type="ECO:0000256" key="6">
    <source>
        <dbReference type="ARBA" id="ARBA00022679"/>
    </source>
</evidence>
<gene>
    <name evidence="17" type="ORF">CTER_1069</name>
</gene>
<comment type="similarity">
    <text evidence="15">Belongs to the ribF family.</text>
</comment>
<dbReference type="FunFam" id="2.40.30.30:FF:000003">
    <property type="entry name" value="Riboflavin biosynthesis protein"/>
    <property type="match status" value="1"/>
</dbReference>
<dbReference type="Gene3D" id="2.40.30.30">
    <property type="entry name" value="Riboflavin kinase-like"/>
    <property type="match status" value="1"/>
</dbReference>
<proteinExistence type="inferred from homology"/>
<comment type="catalytic activity">
    <reaction evidence="13 15">
        <text>riboflavin + ATP = FMN + ADP + H(+)</text>
        <dbReference type="Rhea" id="RHEA:14357"/>
        <dbReference type="ChEBI" id="CHEBI:15378"/>
        <dbReference type="ChEBI" id="CHEBI:30616"/>
        <dbReference type="ChEBI" id="CHEBI:57986"/>
        <dbReference type="ChEBI" id="CHEBI:58210"/>
        <dbReference type="ChEBI" id="CHEBI:456216"/>
        <dbReference type="EC" id="2.7.1.26"/>
    </reaction>
</comment>
<accession>S0FRK9</accession>
<keyword evidence="18" id="KW-1185">Reference proteome</keyword>
<keyword evidence="7 15" id="KW-0548">Nucleotidyltransferase</keyword>
<evidence type="ECO:0000313" key="17">
    <source>
        <dbReference type="EMBL" id="EMS72986.1"/>
    </source>
</evidence>
<name>S0FRK9_RUMCE</name>
<keyword evidence="5 15" id="KW-0288">FMN</keyword>
<sequence>MQVIHTTDENNSFKIKTGVGLGNFDGLHIGHMALINTLIRESRLNNLCSIVYTFTKHPENILRKKLITPLLLTEQKKVELLGEIHLDYLYFDEFNEEFSRLSPEDFVKKILIDKLNIKLAVAGYDYRFGYMGQGDIPLLKELGIKYGFRVVVIPAIKCDNEVVSSTKIRQCIINGQLETAYKLLGRNYSITAEVVSGRRIGNTIGFPTANIHPERFLVLPANGVYITKTLLDGKLYNSMTNVGFNPTFEDAKEKTVETHIIDFNRDIYGKKIEVFFLKKIRDEKKFESVDLLKEQIAEDMQTAKKYLEIEDN</sequence>
<keyword evidence="10 15" id="KW-0274">FAD</keyword>
<dbReference type="NCBIfam" id="NF004162">
    <property type="entry name" value="PRK05627.1-5"/>
    <property type="match status" value="1"/>
</dbReference>
<evidence type="ECO:0000256" key="7">
    <source>
        <dbReference type="ARBA" id="ARBA00022695"/>
    </source>
</evidence>
<evidence type="ECO:0000256" key="11">
    <source>
        <dbReference type="ARBA" id="ARBA00022840"/>
    </source>
</evidence>
<dbReference type="Pfam" id="PF06574">
    <property type="entry name" value="FAD_syn"/>
    <property type="match status" value="1"/>
</dbReference>
<dbReference type="GO" id="GO:0009398">
    <property type="term" value="P:FMN biosynthetic process"/>
    <property type="evidence" value="ECO:0007669"/>
    <property type="project" value="UniProtKB-UniRule"/>
</dbReference>
<dbReference type="NCBIfam" id="TIGR00083">
    <property type="entry name" value="ribF"/>
    <property type="match status" value="1"/>
</dbReference>
<dbReference type="InterPro" id="IPR023465">
    <property type="entry name" value="Riboflavin_kinase_dom_sf"/>
</dbReference>
<dbReference type="SUPFAM" id="SSF82114">
    <property type="entry name" value="Riboflavin kinase-like"/>
    <property type="match status" value="1"/>
</dbReference>
<dbReference type="EC" id="2.7.1.26" evidence="15"/>
<dbReference type="Proteomes" id="UP000014155">
    <property type="component" value="Unassembled WGS sequence"/>
</dbReference>
<dbReference type="GO" id="GO:0008531">
    <property type="term" value="F:riboflavin kinase activity"/>
    <property type="evidence" value="ECO:0007669"/>
    <property type="project" value="UniProtKB-UniRule"/>
</dbReference>
<organism evidence="17 18">
    <name type="scientific">Ruminiclostridium cellobioparum subsp. termitidis CT1112</name>
    <dbReference type="NCBI Taxonomy" id="1195236"/>
    <lineage>
        <taxon>Bacteria</taxon>
        <taxon>Bacillati</taxon>
        <taxon>Bacillota</taxon>
        <taxon>Clostridia</taxon>
        <taxon>Eubacteriales</taxon>
        <taxon>Oscillospiraceae</taxon>
        <taxon>Ruminiclostridium</taxon>
    </lineage>
</organism>
<evidence type="ECO:0000256" key="9">
    <source>
        <dbReference type="ARBA" id="ARBA00022777"/>
    </source>
</evidence>
<dbReference type="PANTHER" id="PTHR22749">
    <property type="entry name" value="RIBOFLAVIN KINASE/FMN ADENYLYLTRANSFERASE"/>
    <property type="match status" value="1"/>
</dbReference>
<dbReference type="InterPro" id="IPR015864">
    <property type="entry name" value="FAD_synthase"/>
</dbReference>
<dbReference type="SMART" id="SM00904">
    <property type="entry name" value="Flavokinase"/>
    <property type="match status" value="1"/>
</dbReference>
<dbReference type="InterPro" id="IPR015865">
    <property type="entry name" value="Riboflavin_kinase_bac/euk"/>
</dbReference>
<keyword evidence="4 15" id="KW-0285">Flavoprotein</keyword>
<feature type="domain" description="Riboflavin kinase" evidence="16">
    <location>
        <begin position="183"/>
        <end position="308"/>
    </location>
</feature>
<comment type="pathway">
    <text evidence="3 15">Cofactor biosynthesis; FMN biosynthesis; FMN from riboflavin (ATP route): step 1/1.</text>
</comment>
<evidence type="ECO:0000256" key="14">
    <source>
        <dbReference type="ARBA" id="ARBA00049494"/>
    </source>
</evidence>
<comment type="catalytic activity">
    <reaction evidence="14 15">
        <text>FMN + ATP + H(+) = FAD + diphosphate</text>
        <dbReference type="Rhea" id="RHEA:17237"/>
        <dbReference type="ChEBI" id="CHEBI:15378"/>
        <dbReference type="ChEBI" id="CHEBI:30616"/>
        <dbReference type="ChEBI" id="CHEBI:33019"/>
        <dbReference type="ChEBI" id="CHEBI:57692"/>
        <dbReference type="ChEBI" id="CHEBI:58210"/>
        <dbReference type="EC" id="2.7.7.2"/>
    </reaction>
</comment>
<dbReference type="PANTHER" id="PTHR22749:SF6">
    <property type="entry name" value="RIBOFLAVIN KINASE"/>
    <property type="match status" value="1"/>
</dbReference>
<evidence type="ECO:0000256" key="1">
    <source>
        <dbReference type="ARBA" id="ARBA00002121"/>
    </source>
</evidence>
<dbReference type="FunFam" id="3.40.50.620:FF:000021">
    <property type="entry name" value="Riboflavin biosynthesis protein"/>
    <property type="match status" value="1"/>
</dbReference>
<dbReference type="SUPFAM" id="SSF52374">
    <property type="entry name" value="Nucleotidylyl transferase"/>
    <property type="match status" value="1"/>
</dbReference>
<dbReference type="eggNOG" id="COG0196">
    <property type="taxonomic scope" value="Bacteria"/>
</dbReference>
<dbReference type="GO" id="GO:0006747">
    <property type="term" value="P:FAD biosynthetic process"/>
    <property type="evidence" value="ECO:0007669"/>
    <property type="project" value="UniProtKB-UniRule"/>
</dbReference>
<evidence type="ECO:0000256" key="12">
    <source>
        <dbReference type="ARBA" id="ARBA00023268"/>
    </source>
</evidence>
<protein>
    <recommendedName>
        <fullName evidence="15">Riboflavin biosynthesis protein</fullName>
    </recommendedName>
    <domain>
        <recommendedName>
            <fullName evidence="15">Riboflavin kinase</fullName>
            <ecNumber evidence="15">2.7.1.26</ecNumber>
        </recommendedName>
        <alternativeName>
            <fullName evidence="15">Flavokinase</fullName>
        </alternativeName>
    </domain>
    <domain>
        <recommendedName>
            <fullName evidence="15">FMN adenylyltransferase</fullName>
            <ecNumber evidence="15">2.7.7.2</ecNumber>
        </recommendedName>
        <alternativeName>
            <fullName evidence="15">FAD pyrophosphorylase</fullName>
        </alternativeName>
        <alternativeName>
            <fullName evidence="15">FAD synthase</fullName>
        </alternativeName>
    </domain>
</protein>
<comment type="caution">
    <text evidence="17">The sequence shown here is derived from an EMBL/GenBank/DDBJ whole genome shotgun (WGS) entry which is preliminary data.</text>
</comment>
<dbReference type="PIRSF" id="PIRSF004491">
    <property type="entry name" value="FAD_Synth"/>
    <property type="match status" value="1"/>
</dbReference>
<dbReference type="GO" id="GO:0005524">
    <property type="term" value="F:ATP binding"/>
    <property type="evidence" value="ECO:0007669"/>
    <property type="project" value="UniProtKB-UniRule"/>
</dbReference>
<comment type="pathway">
    <text evidence="2 15">Cofactor biosynthesis; FAD biosynthesis; FAD from FMN: step 1/1.</text>
</comment>
<dbReference type="GO" id="GO:0009231">
    <property type="term" value="P:riboflavin biosynthetic process"/>
    <property type="evidence" value="ECO:0007669"/>
    <property type="project" value="InterPro"/>
</dbReference>
<dbReference type="GO" id="GO:0003919">
    <property type="term" value="F:FMN adenylyltransferase activity"/>
    <property type="evidence" value="ECO:0007669"/>
    <property type="project" value="UniProtKB-UniRule"/>
</dbReference>
<dbReference type="PATRIC" id="fig|1195236.3.peg.1365"/>
<keyword evidence="8 15" id="KW-0547">Nucleotide-binding</keyword>
<keyword evidence="6 15" id="KW-0808">Transferase</keyword>
<keyword evidence="11 15" id="KW-0067">ATP-binding</keyword>
<dbReference type="InterPro" id="IPR023468">
    <property type="entry name" value="Riboflavin_kinase"/>
</dbReference>
<comment type="function">
    <text evidence="1">Catalyzes the phosphorylation of riboflavin to FMN followed by the adenylation of FMN to FAD.</text>
</comment>
<reference evidence="17 18" key="1">
    <citation type="journal article" date="2013" name="Genome Announc.">
        <title>Draft Genome Sequence of the Cellulolytic, Mesophilic, Anaerobic Bacterium Clostridium termitidis Strain CT1112 (DSM 5398).</title>
        <authorList>
            <person name="Lal S."/>
            <person name="Ramachandran U."/>
            <person name="Zhang X."/>
            <person name="Munir R."/>
            <person name="Sparling R."/>
            <person name="Levin D.B."/>
        </authorList>
    </citation>
    <scope>NUCLEOTIDE SEQUENCE [LARGE SCALE GENOMIC DNA]</scope>
    <source>
        <strain evidence="17 18">CT1112</strain>
    </source>
</reference>
<dbReference type="InterPro" id="IPR014729">
    <property type="entry name" value="Rossmann-like_a/b/a_fold"/>
</dbReference>
<dbReference type="RefSeq" id="WP_004624529.1">
    <property type="nucleotide sequence ID" value="NZ_AORV01000024.1"/>
</dbReference>
<dbReference type="InterPro" id="IPR002606">
    <property type="entry name" value="Riboflavin_kinase_bac"/>
</dbReference>
<dbReference type="EC" id="2.7.7.2" evidence="15"/>
<dbReference type="Gene3D" id="3.40.50.620">
    <property type="entry name" value="HUPs"/>
    <property type="match status" value="1"/>
</dbReference>
<dbReference type="STRING" id="1195236.CTER_1069"/>
<keyword evidence="9 15" id="KW-0418">Kinase</keyword>
<dbReference type="UniPathway" id="UPA00276">
    <property type="reaction ID" value="UER00406"/>
</dbReference>
<dbReference type="Pfam" id="PF01687">
    <property type="entry name" value="Flavokinase"/>
    <property type="match status" value="1"/>
</dbReference>
<evidence type="ECO:0000256" key="13">
    <source>
        <dbReference type="ARBA" id="ARBA00047880"/>
    </source>
</evidence>
<keyword evidence="12" id="KW-0511">Multifunctional enzyme</keyword>
<dbReference type="AlphaFoldDB" id="S0FRK9"/>
<evidence type="ECO:0000256" key="5">
    <source>
        <dbReference type="ARBA" id="ARBA00022643"/>
    </source>
</evidence>
<evidence type="ECO:0000256" key="8">
    <source>
        <dbReference type="ARBA" id="ARBA00022741"/>
    </source>
</evidence>